<protein>
    <submittedName>
        <fullName evidence="2">Uncharacterized protein</fullName>
    </submittedName>
</protein>
<dbReference type="EMBL" id="MU858200">
    <property type="protein sequence ID" value="KAK4209591.1"/>
    <property type="molecule type" value="Genomic_DNA"/>
</dbReference>
<dbReference type="PANTHER" id="PTHR42093:SF1">
    <property type="match status" value="1"/>
</dbReference>
<reference evidence="2" key="1">
    <citation type="journal article" date="2023" name="Mol. Phylogenet. Evol.">
        <title>Genome-scale phylogeny and comparative genomics of the fungal order Sordariales.</title>
        <authorList>
            <person name="Hensen N."/>
            <person name="Bonometti L."/>
            <person name="Westerberg I."/>
            <person name="Brannstrom I.O."/>
            <person name="Guillou S."/>
            <person name="Cros-Aarteil S."/>
            <person name="Calhoun S."/>
            <person name="Haridas S."/>
            <person name="Kuo A."/>
            <person name="Mondo S."/>
            <person name="Pangilinan J."/>
            <person name="Riley R."/>
            <person name="LaButti K."/>
            <person name="Andreopoulos B."/>
            <person name="Lipzen A."/>
            <person name="Chen C."/>
            <person name="Yan M."/>
            <person name="Daum C."/>
            <person name="Ng V."/>
            <person name="Clum A."/>
            <person name="Steindorff A."/>
            <person name="Ohm R.A."/>
            <person name="Martin F."/>
            <person name="Silar P."/>
            <person name="Natvig D.O."/>
            <person name="Lalanne C."/>
            <person name="Gautier V."/>
            <person name="Ament-Velasquez S.L."/>
            <person name="Kruys A."/>
            <person name="Hutchinson M.I."/>
            <person name="Powell A.J."/>
            <person name="Barry K."/>
            <person name="Miller A.N."/>
            <person name="Grigoriev I.V."/>
            <person name="Debuchy R."/>
            <person name="Gladieux P."/>
            <person name="Hiltunen Thoren M."/>
            <person name="Johannesson H."/>
        </authorList>
    </citation>
    <scope>NUCLEOTIDE SEQUENCE</scope>
    <source>
        <strain evidence="2">PSN293</strain>
    </source>
</reference>
<evidence type="ECO:0000313" key="3">
    <source>
        <dbReference type="Proteomes" id="UP001301769"/>
    </source>
</evidence>
<comment type="caution">
    <text evidence="2">The sequence shown here is derived from an EMBL/GenBank/DDBJ whole genome shotgun (WGS) entry which is preliminary data.</text>
</comment>
<gene>
    <name evidence="2" type="ORF">QBC37DRAFT_377921</name>
</gene>
<reference evidence="2" key="2">
    <citation type="submission" date="2023-05" db="EMBL/GenBank/DDBJ databases">
        <authorList>
            <consortium name="Lawrence Berkeley National Laboratory"/>
            <person name="Steindorff A."/>
            <person name="Hensen N."/>
            <person name="Bonometti L."/>
            <person name="Westerberg I."/>
            <person name="Brannstrom I.O."/>
            <person name="Guillou S."/>
            <person name="Cros-Aarteil S."/>
            <person name="Calhoun S."/>
            <person name="Haridas S."/>
            <person name="Kuo A."/>
            <person name="Mondo S."/>
            <person name="Pangilinan J."/>
            <person name="Riley R."/>
            <person name="Labutti K."/>
            <person name="Andreopoulos B."/>
            <person name="Lipzen A."/>
            <person name="Chen C."/>
            <person name="Yanf M."/>
            <person name="Daum C."/>
            <person name="Ng V."/>
            <person name="Clum A."/>
            <person name="Ohm R."/>
            <person name="Martin F."/>
            <person name="Silar P."/>
            <person name="Natvig D."/>
            <person name="Lalanne C."/>
            <person name="Gautier V."/>
            <person name="Ament-Velasquez S.L."/>
            <person name="Kruys A."/>
            <person name="Hutchinson M.I."/>
            <person name="Powell A.J."/>
            <person name="Barry K."/>
            <person name="Miller A.N."/>
            <person name="Grigoriev I.V."/>
            <person name="Debuchy R."/>
            <person name="Gladieux P."/>
            <person name="Thoren M.H."/>
            <person name="Johannesson H."/>
        </authorList>
    </citation>
    <scope>NUCLEOTIDE SEQUENCE</scope>
    <source>
        <strain evidence="2">PSN293</strain>
    </source>
</reference>
<dbReference type="Pfam" id="PF23151">
    <property type="entry name" value="NuiA_2"/>
    <property type="match status" value="1"/>
</dbReference>
<dbReference type="PANTHER" id="PTHR42093">
    <property type="match status" value="1"/>
</dbReference>
<dbReference type="Proteomes" id="UP001301769">
    <property type="component" value="Unassembled WGS sequence"/>
</dbReference>
<dbReference type="InterPro" id="IPR056539">
    <property type="entry name" value="NuiA-like"/>
</dbReference>
<name>A0AAN6XZP7_9PEZI</name>
<feature type="compositionally biased region" description="Basic and acidic residues" evidence="1">
    <location>
        <begin position="13"/>
        <end position="33"/>
    </location>
</feature>
<proteinExistence type="predicted"/>
<dbReference type="AlphaFoldDB" id="A0AAN6XZP7"/>
<dbReference type="Gene3D" id="3.40.1460.10">
    <property type="entry name" value="Nuclease A inhibitor-like"/>
    <property type="match status" value="1"/>
</dbReference>
<accession>A0AAN6XZP7</accession>
<sequence length="163" mass="17809">MVSDQDYMSFLDKANKDPSEGYAKAETKKDDAGFKATEQGVEIPRAIKQVVSKGEAFYISDADEPFQAVALKLGGSGLPDEEEFARLINHPAPKEASVEILDPVDWDRNGQYAEIIDAVREAGEGNDVRVYRVARGGVKAEYWVITATNDEKLVGVKALAVES</sequence>
<keyword evidence="3" id="KW-1185">Reference proteome</keyword>
<feature type="region of interest" description="Disordered" evidence="1">
    <location>
        <begin position="1"/>
        <end position="33"/>
    </location>
</feature>
<evidence type="ECO:0000313" key="2">
    <source>
        <dbReference type="EMBL" id="KAK4209591.1"/>
    </source>
</evidence>
<organism evidence="2 3">
    <name type="scientific">Rhypophila decipiens</name>
    <dbReference type="NCBI Taxonomy" id="261697"/>
    <lineage>
        <taxon>Eukaryota</taxon>
        <taxon>Fungi</taxon>
        <taxon>Dikarya</taxon>
        <taxon>Ascomycota</taxon>
        <taxon>Pezizomycotina</taxon>
        <taxon>Sordariomycetes</taxon>
        <taxon>Sordariomycetidae</taxon>
        <taxon>Sordariales</taxon>
        <taxon>Naviculisporaceae</taxon>
        <taxon>Rhypophila</taxon>
    </lineage>
</organism>
<evidence type="ECO:0000256" key="1">
    <source>
        <dbReference type="SAM" id="MobiDB-lite"/>
    </source>
</evidence>